<organism evidence="16 17">
    <name type="scientific">Sphingomonas chungangi</name>
    <dbReference type="NCBI Taxonomy" id="2683589"/>
    <lineage>
        <taxon>Bacteria</taxon>
        <taxon>Pseudomonadati</taxon>
        <taxon>Pseudomonadota</taxon>
        <taxon>Alphaproteobacteria</taxon>
        <taxon>Sphingomonadales</taxon>
        <taxon>Sphingomonadaceae</taxon>
        <taxon>Sphingomonas</taxon>
    </lineage>
</organism>
<keyword evidence="9 11" id="KW-0472">Membrane</keyword>
<feature type="signal peptide" evidence="13">
    <location>
        <begin position="1"/>
        <end position="29"/>
    </location>
</feature>
<evidence type="ECO:0000256" key="12">
    <source>
        <dbReference type="RuleBase" id="RU003357"/>
    </source>
</evidence>
<keyword evidence="5 11" id="KW-0812">Transmembrane</keyword>
<dbReference type="InterPro" id="IPR036942">
    <property type="entry name" value="Beta-barrel_TonB_sf"/>
</dbReference>
<comment type="similarity">
    <text evidence="11 12">Belongs to the TonB-dependent receptor family.</text>
</comment>
<dbReference type="EMBL" id="JACEIB010000003">
    <property type="protein sequence ID" value="MBA2933574.1"/>
    <property type="molecule type" value="Genomic_DNA"/>
</dbReference>
<keyword evidence="10 11" id="KW-0998">Cell outer membrane</keyword>
<evidence type="ECO:0000259" key="14">
    <source>
        <dbReference type="Pfam" id="PF00593"/>
    </source>
</evidence>
<feature type="chain" id="PRO_5032762513" evidence="13">
    <location>
        <begin position="30"/>
        <end position="781"/>
    </location>
</feature>
<dbReference type="GO" id="GO:0006826">
    <property type="term" value="P:iron ion transport"/>
    <property type="evidence" value="ECO:0007669"/>
    <property type="project" value="UniProtKB-KW"/>
</dbReference>
<dbReference type="InterPro" id="IPR039426">
    <property type="entry name" value="TonB-dep_rcpt-like"/>
</dbReference>
<keyword evidence="17" id="KW-1185">Reference proteome</keyword>
<dbReference type="AlphaFoldDB" id="A0A838L314"/>
<keyword evidence="4" id="KW-0410">Iron transport</keyword>
<evidence type="ECO:0000256" key="8">
    <source>
        <dbReference type="ARBA" id="ARBA00023077"/>
    </source>
</evidence>
<evidence type="ECO:0000256" key="9">
    <source>
        <dbReference type="ARBA" id="ARBA00023136"/>
    </source>
</evidence>
<dbReference type="Pfam" id="PF00593">
    <property type="entry name" value="TonB_dep_Rec_b-barrel"/>
    <property type="match status" value="1"/>
</dbReference>
<keyword evidence="3 11" id="KW-1134">Transmembrane beta strand</keyword>
<dbReference type="InterPro" id="IPR012910">
    <property type="entry name" value="Plug_dom"/>
</dbReference>
<dbReference type="Pfam" id="PF07715">
    <property type="entry name" value="Plug"/>
    <property type="match status" value="1"/>
</dbReference>
<evidence type="ECO:0000256" key="4">
    <source>
        <dbReference type="ARBA" id="ARBA00022496"/>
    </source>
</evidence>
<dbReference type="InterPro" id="IPR000531">
    <property type="entry name" value="Beta-barrel_TonB"/>
</dbReference>
<dbReference type="SUPFAM" id="SSF56935">
    <property type="entry name" value="Porins"/>
    <property type="match status" value="1"/>
</dbReference>
<accession>A0A838L314</accession>
<dbReference type="Proteomes" id="UP000570166">
    <property type="component" value="Unassembled WGS sequence"/>
</dbReference>
<protein>
    <submittedName>
        <fullName evidence="16">TonB-dependent receptor</fullName>
    </submittedName>
</protein>
<comment type="caution">
    <text evidence="16">The sequence shown here is derived from an EMBL/GenBank/DDBJ whole genome shotgun (WGS) entry which is preliminary data.</text>
</comment>
<evidence type="ECO:0000313" key="17">
    <source>
        <dbReference type="Proteomes" id="UP000570166"/>
    </source>
</evidence>
<evidence type="ECO:0000256" key="3">
    <source>
        <dbReference type="ARBA" id="ARBA00022452"/>
    </source>
</evidence>
<dbReference type="PROSITE" id="PS52016">
    <property type="entry name" value="TONB_DEPENDENT_REC_3"/>
    <property type="match status" value="1"/>
</dbReference>
<keyword evidence="8 12" id="KW-0798">TonB box</keyword>
<evidence type="ECO:0000256" key="11">
    <source>
        <dbReference type="PROSITE-ProRule" id="PRU01360"/>
    </source>
</evidence>
<dbReference type="GO" id="GO:0009279">
    <property type="term" value="C:cell outer membrane"/>
    <property type="evidence" value="ECO:0007669"/>
    <property type="project" value="UniProtKB-SubCell"/>
</dbReference>
<feature type="domain" description="TonB-dependent receptor-like beta-barrel" evidence="14">
    <location>
        <begin position="313"/>
        <end position="744"/>
    </location>
</feature>
<sequence>MTQARLYRSGVALGAIVAAGILAPAGAFAQQAAGASASAASAEIVVTAQRREQRLQDVPVAVAVATGDTMRKAQITDFNDLGNRLSGIKVNKGGPSDALNIRGIGSGFNMGFEQSVATFIDGVYISRSQSTRAGFLDLDRIEVLKGPQSTFFGSNAIAGALNVTTRKPTSTFEGYASGLYSPSDGEYDVQAAVGGPIGDGFSARAAARVSGMDGYLYNYRIDKKGPDNQDFQGRLALRYQVPGTLDINLRSDFTRLHDKHDEMQEVLNCPPAPGYGAPQAGCASLIAEGHADNKLDYHTAAGDSFFYLKSVNNVLSAAWTTGAGTLTSTTGYYWHEINRFVGQAVPQSAVVAVHSTSGLPITQPERFHSFSQEFRFESERGKFLEYTLGAYYDNSHLVGSESYGFYFAPFGARLPGVSPTEPIAQLVTANQHQQNRSVFAAATLHLTHKLRLNLGARYSSIHKTNDRTTIVGEGDDYGRVIPGTELSPAATTAFTAIGFPAGDYLVKHRTDDKFMPSINAQYDLTRNVMAYASYTTGFKAGGWAIGNGVDSFGPESVKSYELGLKASWFDKLLTTDIALYDARYKDLQESTTVYSAAGVPVSTIANVGKARSRGVDLDVRAVPLRGLSITASLGYLDARYLAYPNAPCTQLQVVALGKSCTQNLAGKRKDYAPDWSGSVNVDYSFALTGNLKADLAAWVYFTSGYYQQPIHDPLYYQSGYGKLDLRAAISDERDRWEIAVIAKNVTDKVTASYRASSTASNAVTAIVDRPRSIAVQVSTKF</sequence>
<evidence type="ECO:0000259" key="15">
    <source>
        <dbReference type="Pfam" id="PF07715"/>
    </source>
</evidence>
<evidence type="ECO:0000256" key="2">
    <source>
        <dbReference type="ARBA" id="ARBA00022448"/>
    </source>
</evidence>
<dbReference type="PANTHER" id="PTHR32552:SF81">
    <property type="entry name" value="TONB-DEPENDENT OUTER MEMBRANE RECEPTOR"/>
    <property type="match status" value="1"/>
</dbReference>
<proteinExistence type="inferred from homology"/>
<dbReference type="RefSeq" id="WP_160363394.1">
    <property type="nucleotide sequence ID" value="NZ_JACEIB010000003.1"/>
</dbReference>
<keyword evidence="7" id="KW-0406">Ion transport</keyword>
<feature type="domain" description="TonB-dependent receptor plug" evidence="15">
    <location>
        <begin position="55"/>
        <end position="160"/>
    </location>
</feature>
<name>A0A838L314_9SPHN</name>
<evidence type="ECO:0000256" key="7">
    <source>
        <dbReference type="ARBA" id="ARBA00023065"/>
    </source>
</evidence>
<keyword evidence="2 11" id="KW-0813">Transport</keyword>
<dbReference type="Gene3D" id="2.40.170.20">
    <property type="entry name" value="TonB-dependent receptor, beta-barrel domain"/>
    <property type="match status" value="1"/>
</dbReference>
<gene>
    <name evidence="16" type="ORF">HZF05_05635</name>
</gene>
<evidence type="ECO:0000256" key="6">
    <source>
        <dbReference type="ARBA" id="ARBA00023004"/>
    </source>
</evidence>
<evidence type="ECO:0000256" key="5">
    <source>
        <dbReference type="ARBA" id="ARBA00022692"/>
    </source>
</evidence>
<evidence type="ECO:0000313" key="16">
    <source>
        <dbReference type="EMBL" id="MBA2933574.1"/>
    </source>
</evidence>
<reference evidence="16 17" key="1">
    <citation type="submission" date="2020-07" db="EMBL/GenBank/DDBJ databases">
        <authorList>
            <person name="Sun Q."/>
        </authorList>
    </citation>
    <scope>NUCLEOTIDE SEQUENCE [LARGE SCALE GENOMIC DNA]</scope>
    <source>
        <strain evidence="16 17">CGMCC 1.13654</strain>
    </source>
</reference>
<comment type="subcellular location">
    <subcellularLocation>
        <location evidence="1 11">Cell outer membrane</location>
        <topology evidence="1 11">Multi-pass membrane protein</topology>
    </subcellularLocation>
</comment>
<evidence type="ECO:0000256" key="13">
    <source>
        <dbReference type="SAM" id="SignalP"/>
    </source>
</evidence>
<evidence type="ECO:0000256" key="1">
    <source>
        <dbReference type="ARBA" id="ARBA00004571"/>
    </source>
</evidence>
<dbReference type="PANTHER" id="PTHR32552">
    <property type="entry name" value="FERRICHROME IRON RECEPTOR-RELATED"/>
    <property type="match status" value="1"/>
</dbReference>
<keyword evidence="6" id="KW-0408">Iron</keyword>
<keyword evidence="13" id="KW-0732">Signal</keyword>
<keyword evidence="16" id="KW-0675">Receptor</keyword>
<evidence type="ECO:0000256" key="10">
    <source>
        <dbReference type="ARBA" id="ARBA00023237"/>
    </source>
</evidence>